<comment type="caution">
    <text evidence="2">The sequence shown here is derived from an EMBL/GenBank/DDBJ whole genome shotgun (WGS) entry which is preliminary data.</text>
</comment>
<dbReference type="Proteomes" id="UP000239590">
    <property type="component" value="Unassembled WGS sequence"/>
</dbReference>
<dbReference type="PANTHER" id="PTHR45033:SF2">
    <property type="entry name" value="ZINC-TYPE ALCOHOL DEHYDROGENASE-LIKE PROTEIN C1773.06C"/>
    <property type="match status" value="1"/>
</dbReference>
<accession>A0A2S7IJD9</accession>
<dbReference type="InterPro" id="IPR052711">
    <property type="entry name" value="Zinc_ADH-like"/>
</dbReference>
<dbReference type="Pfam" id="PF00107">
    <property type="entry name" value="ADH_zinc_N"/>
    <property type="match status" value="1"/>
</dbReference>
<name>A0A2S7IJD9_9BACT</name>
<dbReference type="InterPro" id="IPR013149">
    <property type="entry name" value="ADH-like_C"/>
</dbReference>
<keyword evidence="3" id="KW-1185">Reference proteome</keyword>
<dbReference type="SUPFAM" id="SSF50129">
    <property type="entry name" value="GroES-like"/>
    <property type="match status" value="1"/>
</dbReference>
<evidence type="ECO:0000313" key="3">
    <source>
        <dbReference type="Proteomes" id="UP000239590"/>
    </source>
</evidence>
<protein>
    <submittedName>
        <fullName evidence="2">NAD(P)-dependent alcohol dehydrogenase</fullName>
    </submittedName>
</protein>
<dbReference type="CDD" id="cd08276">
    <property type="entry name" value="MDR7"/>
    <property type="match status" value="1"/>
</dbReference>
<gene>
    <name evidence="2" type="ORF">C5O19_18300</name>
</gene>
<dbReference type="OrthoDB" id="648910at2"/>
<proteinExistence type="predicted"/>
<dbReference type="InterPro" id="IPR036291">
    <property type="entry name" value="NAD(P)-bd_dom_sf"/>
</dbReference>
<dbReference type="EMBL" id="PTRA01000003">
    <property type="protein sequence ID" value="PQA56297.1"/>
    <property type="molecule type" value="Genomic_DNA"/>
</dbReference>
<sequence>MQAILSKGTYGLDSVALAEQPMPTIQAHEVLVRIQAVSLNQLDLMVAEGAFATPLPHVLGSDASGIVEAIGDQVTTLAVGDEVVTHFIQSWQSGALTPTDLSRRLGTSVSGVFSEYVALPASSFVKVPRHLTTTEASTLPIAGLTAWEALTTVGRLQPGQTVLLQGTGGVSLFALLFAKAIGATVILLSGSDEKLAQAKALGADETINYRTSPHWQQRVEELTSGQGVDLALEMSWTDLSKTISCMKIGGRIAVIGLLGGANTDLSIFGVLQKNLTLTGLQVGPKSSFEAMNQALERYAIHPVIDRVFPFADYAEALTYFQQGKHFGKVVIQF</sequence>
<evidence type="ECO:0000259" key="1">
    <source>
        <dbReference type="SMART" id="SM00829"/>
    </source>
</evidence>
<dbReference type="AlphaFoldDB" id="A0A2S7IJD9"/>
<dbReference type="Pfam" id="PF08240">
    <property type="entry name" value="ADH_N"/>
    <property type="match status" value="1"/>
</dbReference>
<dbReference type="GO" id="GO:0016491">
    <property type="term" value="F:oxidoreductase activity"/>
    <property type="evidence" value="ECO:0007669"/>
    <property type="project" value="InterPro"/>
</dbReference>
<organism evidence="2 3">
    <name type="scientific">Siphonobacter curvatus</name>
    <dbReference type="NCBI Taxonomy" id="2094562"/>
    <lineage>
        <taxon>Bacteria</taxon>
        <taxon>Pseudomonadati</taxon>
        <taxon>Bacteroidota</taxon>
        <taxon>Cytophagia</taxon>
        <taxon>Cytophagales</taxon>
        <taxon>Cytophagaceae</taxon>
        <taxon>Siphonobacter</taxon>
    </lineage>
</organism>
<feature type="domain" description="Enoyl reductase (ER)" evidence="1">
    <location>
        <begin position="11"/>
        <end position="331"/>
    </location>
</feature>
<dbReference type="SUPFAM" id="SSF51735">
    <property type="entry name" value="NAD(P)-binding Rossmann-fold domains"/>
    <property type="match status" value="1"/>
</dbReference>
<dbReference type="PANTHER" id="PTHR45033">
    <property type="match status" value="1"/>
</dbReference>
<dbReference type="RefSeq" id="WP_104714832.1">
    <property type="nucleotide sequence ID" value="NZ_PTRA01000003.1"/>
</dbReference>
<dbReference type="SMART" id="SM00829">
    <property type="entry name" value="PKS_ER"/>
    <property type="match status" value="1"/>
</dbReference>
<dbReference type="Gene3D" id="3.40.50.720">
    <property type="entry name" value="NAD(P)-binding Rossmann-like Domain"/>
    <property type="match status" value="1"/>
</dbReference>
<evidence type="ECO:0000313" key="2">
    <source>
        <dbReference type="EMBL" id="PQA56297.1"/>
    </source>
</evidence>
<dbReference type="Gene3D" id="3.90.180.10">
    <property type="entry name" value="Medium-chain alcohol dehydrogenases, catalytic domain"/>
    <property type="match status" value="1"/>
</dbReference>
<dbReference type="InterPro" id="IPR020843">
    <property type="entry name" value="ER"/>
</dbReference>
<dbReference type="InterPro" id="IPR011032">
    <property type="entry name" value="GroES-like_sf"/>
</dbReference>
<dbReference type="InterPro" id="IPR013154">
    <property type="entry name" value="ADH-like_N"/>
</dbReference>
<reference evidence="3" key="1">
    <citation type="submission" date="2018-02" db="EMBL/GenBank/DDBJ databases">
        <title>Genome sequencing of Solimonas sp. HR-BB.</title>
        <authorList>
            <person name="Lee Y."/>
            <person name="Jeon C.O."/>
        </authorList>
    </citation>
    <scope>NUCLEOTIDE SEQUENCE [LARGE SCALE GENOMIC DNA]</scope>
    <source>
        <strain evidence="3">HR-U</strain>
    </source>
</reference>